<dbReference type="GO" id="GO:0004553">
    <property type="term" value="F:hydrolase activity, hydrolyzing O-glycosyl compounds"/>
    <property type="evidence" value="ECO:0007669"/>
    <property type="project" value="InterPro"/>
</dbReference>
<dbReference type="SUPFAM" id="SSF51445">
    <property type="entry name" value="(Trans)glycosidases"/>
    <property type="match status" value="1"/>
</dbReference>
<organism evidence="5 6">
    <name type="scientific">Nocardia fluminea</name>
    <dbReference type="NCBI Taxonomy" id="134984"/>
    <lineage>
        <taxon>Bacteria</taxon>
        <taxon>Bacillati</taxon>
        <taxon>Actinomycetota</taxon>
        <taxon>Actinomycetes</taxon>
        <taxon>Mycobacteriales</taxon>
        <taxon>Nocardiaceae</taxon>
        <taxon>Nocardia</taxon>
    </lineage>
</organism>
<dbReference type="Gene3D" id="3.20.20.300">
    <property type="entry name" value="Glycoside hydrolase, family 3, N-terminal domain"/>
    <property type="match status" value="1"/>
</dbReference>
<dbReference type="InterPro" id="IPR036962">
    <property type="entry name" value="Glyco_hydro_3_N_sf"/>
</dbReference>
<dbReference type="Proteomes" id="UP000233766">
    <property type="component" value="Unassembled WGS sequence"/>
</dbReference>
<dbReference type="RefSeq" id="WP_101463004.1">
    <property type="nucleotide sequence ID" value="NZ_PJMW01000001.1"/>
</dbReference>
<dbReference type="EMBL" id="PJMW01000001">
    <property type="protein sequence ID" value="PKV98565.1"/>
    <property type="molecule type" value="Genomic_DNA"/>
</dbReference>
<dbReference type="Gene3D" id="2.60.40.10">
    <property type="entry name" value="Immunoglobulins"/>
    <property type="match status" value="1"/>
</dbReference>
<dbReference type="PANTHER" id="PTHR42715:SF10">
    <property type="entry name" value="BETA-GLUCOSIDASE"/>
    <property type="match status" value="1"/>
</dbReference>
<dbReference type="Pfam" id="PF01915">
    <property type="entry name" value="Glyco_hydro_3_C"/>
    <property type="match status" value="1"/>
</dbReference>
<evidence type="ECO:0000313" key="6">
    <source>
        <dbReference type="Proteomes" id="UP000233766"/>
    </source>
</evidence>
<name>A0A2N3WXI4_9NOCA</name>
<dbReference type="InterPro" id="IPR026891">
    <property type="entry name" value="Fn3-like"/>
</dbReference>
<dbReference type="Gene3D" id="3.40.50.1700">
    <property type="entry name" value="Glycoside hydrolase family 3 C-terminal domain"/>
    <property type="match status" value="1"/>
</dbReference>
<dbReference type="Pfam" id="PF00933">
    <property type="entry name" value="Glyco_hydro_3"/>
    <property type="match status" value="1"/>
</dbReference>
<dbReference type="InterPro" id="IPR013783">
    <property type="entry name" value="Ig-like_fold"/>
</dbReference>
<dbReference type="InterPro" id="IPR001764">
    <property type="entry name" value="Glyco_hydro_3_N"/>
</dbReference>
<keyword evidence="6" id="KW-1185">Reference proteome</keyword>
<feature type="region of interest" description="Disordered" evidence="3">
    <location>
        <begin position="40"/>
        <end position="61"/>
    </location>
</feature>
<dbReference type="InterPro" id="IPR036881">
    <property type="entry name" value="Glyco_hydro_3_C_sf"/>
</dbReference>
<dbReference type="SMART" id="SM01217">
    <property type="entry name" value="Fn3_like"/>
    <property type="match status" value="1"/>
</dbReference>
<dbReference type="InterPro" id="IPR002772">
    <property type="entry name" value="Glyco_hydro_3_C"/>
</dbReference>
<sequence length="793" mass="84886">MTDNIEALLDKLDLEAKIRLISGSNIFRFAGDESIGLTEMPVSDGPSGVRGETWDERDPSVSLPSGSALAATWDRELLAEIGGLIAAEARRKNVYAVLGPTINLHRSPLGGRHFECFSEDPMLTGEMAAAYVTGVQDHGVSACPKHYVANDSETERFTADVIVDDRTLRELYLYPFERSVEAGAWMIMDGYNSVNGATMTENPLLDEPLKGEWGFDGVVVSDWTAVRSTEGAANGTDLAMPGPWELWAAPLVQAVREGKVPEAAIDEKVRRILRFAQRVGALNATPQQPPAFTDETARRLVRDAAAKAMVLATNDGVLPLGRPTRVALLGAAAAQPRFGGGGSSTVVPSHTSSPLQGLRDVLPVEYTPGVHLNENLIAVPLDLVTDPETGTAGVNLRFLDGETVLHSEHRTAGNLMLFGTPFALQAKSFQIRGRLRADEAGDWRIGFAGVGTLRLELDGQTVLSETVFPEGGDPVEMLLNPPQRFVTRTLAEGDEVDVLIELVPALDKGLPAMGITFCIGRPRRSADEEFAAAVDLARSCEVAVVVVGTTEAIESEGYDRKDLSLPGRQNELVAAVAAVNPRTIVVVNSGAPVEMPWRDDVAAVLLSWFPGQEFGDALADVLTGATEPGGRLPTTWPEVMADVPVLNTQPAADNTLPYPEGIHIGYRAWLKSGVAPAYPFGHGLGYTSWELTDLTVSGRTATVTARNIGERAGRQVVQAYLSRADSAVDRPVRWLSGFAAVEAGAGETVTATIELPDRSFQHWTEQGWAVEPGAFTLHVGTSVSALPLTAEIS</sequence>
<evidence type="ECO:0000256" key="1">
    <source>
        <dbReference type="ARBA" id="ARBA00005336"/>
    </source>
</evidence>
<evidence type="ECO:0000256" key="3">
    <source>
        <dbReference type="SAM" id="MobiDB-lite"/>
    </source>
</evidence>
<comment type="caution">
    <text evidence="5">The sequence shown here is derived from an EMBL/GenBank/DDBJ whole genome shotgun (WGS) entry which is preliminary data.</text>
</comment>
<dbReference type="PROSITE" id="PS51820">
    <property type="entry name" value="PA14"/>
    <property type="match status" value="1"/>
</dbReference>
<feature type="domain" description="PA14" evidence="4">
    <location>
        <begin position="389"/>
        <end position="534"/>
    </location>
</feature>
<gene>
    <name evidence="5" type="ORF">ATK86_0586</name>
</gene>
<accession>A0A2N3WXI4</accession>
<dbReference type="GO" id="GO:0005975">
    <property type="term" value="P:carbohydrate metabolic process"/>
    <property type="evidence" value="ECO:0007669"/>
    <property type="project" value="InterPro"/>
</dbReference>
<dbReference type="SUPFAM" id="SSF52279">
    <property type="entry name" value="Beta-D-glucan exohydrolase, C-terminal domain"/>
    <property type="match status" value="1"/>
</dbReference>
<protein>
    <submittedName>
        <fullName evidence="5">Beta-glucosidase</fullName>
    </submittedName>
</protein>
<dbReference type="Pfam" id="PF14310">
    <property type="entry name" value="Fn3-like"/>
    <property type="match status" value="1"/>
</dbReference>
<dbReference type="Gene3D" id="2.60.120.260">
    <property type="entry name" value="Galactose-binding domain-like"/>
    <property type="match status" value="1"/>
</dbReference>
<reference evidence="5 6" key="1">
    <citation type="submission" date="2017-12" db="EMBL/GenBank/DDBJ databases">
        <title>Sequencing the genomes of 1000 Actinobacteria strains.</title>
        <authorList>
            <person name="Klenk H.-P."/>
        </authorList>
    </citation>
    <scope>NUCLEOTIDE SEQUENCE [LARGE SCALE GENOMIC DNA]</scope>
    <source>
        <strain evidence="5 6">DSM 44489</strain>
    </source>
</reference>
<evidence type="ECO:0000259" key="4">
    <source>
        <dbReference type="PROSITE" id="PS51820"/>
    </source>
</evidence>
<dbReference type="AlphaFoldDB" id="A0A2N3WXI4"/>
<proteinExistence type="inferred from homology"/>
<comment type="similarity">
    <text evidence="1">Belongs to the glycosyl hydrolase 3 family.</text>
</comment>
<evidence type="ECO:0000256" key="2">
    <source>
        <dbReference type="ARBA" id="ARBA00022801"/>
    </source>
</evidence>
<dbReference type="InterPro" id="IPR017853">
    <property type="entry name" value="GH"/>
</dbReference>
<dbReference type="InterPro" id="IPR037524">
    <property type="entry name" value="PA14/GLEYA"/>
</dbReference>
<evidence type="ECO:0000313" key="5">
    <source>
        <dbReference type="EMBL" id="PKV98565.1"/>
    </source>
</evidence>
<keyword evidence="2" id="KW-0378">Hydrolase</keyword>
<dbReference type="PANTHER" id="PTHR42715">
    <property type="entry name" value="BETA-GLUCOSIDASE"/>
    <property type="match status" value="1"/>
</dbReference>
<dbReference type="InterPro" id="IPR050288">
    <property type="entry name" value="Cellulose_deg_GH3"/>
</dbReference>
<dbReference type="OrthoDB" id="3187421at2"/>
<dbReference type="PRINTS" id="PR00133">
    <property type="entry name" value="GLHYDRLASE3"/>
</dbReference>